<dbReference type="GO" id="GO:0003700">
    <property type="term" value="F:DNA-binding transcription factor activity"/>
    <property type="evidence" value="ECO:0007669"/>
    <property type="project" value="InterPro"/>
</dbReference>
<dbReference type="GO" id="GO:0032993">
    <property type="term" value="C:protein-DNA complex"/>
    <property type="evidence" value="ECO:0007669"/>
    <property type="project" value="TreeGrafter"/>
</dbReference>
<reference evidence="6" key="2">
    <citation type="submission" date="2021-09" db="EMBL/GenBank/DDBJ databases">
        <authorList>
            <person name="Gilroy R."/>
        </authorList>
    </citation>
    <scope>NUCLEOTIDE SEQUENCE</scope>
    <source>
        <strain evidence="6">ChiGjej2B2-19336</strain>
    </source>
</reference>
<evidence type="ECO:0000259" key="5">
    <source>
        <dbReference type="PROSITE" id="PS50931"/>
    </source>
</evidence>
<dbReference type="Proteomes" id="UP000698963">
    <property type="component" value="Unassembled WGS sequence"/>
</dbReference>
<protein>
    <submittedName>
        <fullName evidence="6">LysR family transcriptional regulator</fullName>
    </submittedName>
</protein>
<dbReference type="PANTHER" id="PTHR30346">
    <property type="entry name" value="TRANSCRIPTIONAL DUAL REGULATOR HCAR-RELATED"/>
    <property type="match status" value="1"/>
</dbReference>
<dbReference type="Pfam" id="PF00126">
    <property type="entry name" value="HTH_1"/>
    <property type="match status" value="1"/>
</dbReference>
<dbReference type="AlphaFoldDB" id="A0A921DQI5"/>
<keyword evidence="2" id="KW-0805">Transcription regulation</keyword>
<comment type="similarity">
    <text evidence="1">Belongs to the LysR transcriptional regulatory family.</text>
</comment>
<dbReference type="SUPFAM" id="SSF53850">
    <property type="entry name" value="Periplasmic binding protein-like II"/>
    <property type="match status" value="1"/>
</dbReference>
<dbReference type="Gene3D" id="1.10.10.10">
    <property type="entry name" value="Winged helix-like DNA-binding domain superfamily/Winged helix DNA-binding domain"/>
    <property type="match status" value="1"/>
</dbReference>
<evidence type="ECO:0000256" key="4">
    <source>
        <dbReference type="ARBA" id="ARBA00023163"/>
    </source>
</evidence>
<name>A0A921DQI5_9BACT</name>
<dbReference type="RefSeq" id="WP_304120983.1">
    <property type="nucleotide sequence ID" value="NZ_DYZA01000055.1"/>
</dbReference>
<dbReference type="InterPro" id="IPR036388">
    <property type="entry name" value="WH-like_DNA-bd_sf"/>
</dbReference>
<dbReference type="CDD" id="cd05466">
    <property type="entry name" value="PBP2_LTTR_substrate"/>
    <property type="match status" value="1"/>
</dbReference>
<evidence type="ECO:0000256" key="3">
    <source>
        <dbReference type="ARBA" id="ARBA00023125"/>
    </source>
</evidence>
<dbReference type="EMBL" id="DYZA01000055">
    <property type="protein sequence ID" value="HJD96575.1"/>
    <property type="molecule type" value="Genomic_DNA"/>
</dbReference>
<dbReference type="Gene3D" id="3.40.190.290">
    <property type="match status" value="1"/>
</dbReference>
<proteinExistence type="inferred from homology"/>
<reference evidence="6" key="1">
    <citation type="journal article" date="2021" name="PeerJ">
        <title>Extensive microbial diversity within the chicken gut microbiome revealed by metagenomics and culture.</title>
        <authorList>
            <person name="Gilroy R."/>
            <person name="Ravi A."/>
            <person name="Getino M."/>
            <person name="Pursley I."/>
            <person name="Horton D.L."/>
            <person name="Alikhan N.F."/>
            <person name="Baker D."/>
            <person name="Gharbi K."/>
            <person name="Hall N."/>
            <person name="Watson M."/>
            <person name="Adriaenssens E.M."/>
            <person name="Foster-Nyarko E."/>
            <person name="Jarju S."/>
            <person name="Secka A."/>
            <person name="Antonio M."/>
            <person name="Oren A."/>
            <person name="Chaudhuri R.R."/>
            <person name="La Ragione R."/>
            <person name="Hildebrand F."/>
            <person name="Pallen M.J."/>
        </authorList>
    </citation>
    <scope>NUCLEOTIDE SEQUENCE</scope>
    <source>
        <strain evidence="6">ChiGjej2B2-19336</strain>
    </source>
</reference>
<dbReference type="GO" id="GO:0003677">
    <property type="term" value="F:DNA binding"/>
    <property type="evidence" value="ECO:0007669"/>
    <property type="project" value="UniProtKB-KW"/>
</dbReference>
<dbReference type="PROSITE" id="PS50931">
    <property type="entry name" value="HTH_LYSR"/>
    <property type="match status" value="1"/>
</dbReference>
<evidence type="ECO:0000256" key="2">
    <source>
        <dbReference type="ARBA" id="ARBA00023015"/>
    </source>
</evidence>
<organism evidence="6 7">
    <name type="scientific">Mailhella massiliensis</name>
    <dbReference type="NCBI Taxonomy" id="1903261"/>
    <lineage>
        <taxon>Bacteria</taxon>
        <taxon>Pseudomonadati</taxon>
        <taxon>Thermodesulfobacteriota</taxon>
        <taxon>Desulfovibrionia</taxon>
        <taxon>Desulfovibrionales</taxon>
        <taxon>Desulfovibrionaceae</taxon>
        <taxon>Mailhella</taxon>
    </lineage>
</organism>
<gene>
    <name evidence="6" type="ORF">K8W16_02870</name>
</gene>
<feature type="domain" description="HTH lysR-type" evidence="5">
    <location>
        <begin position="1"/>
        <end position="58"/>
    </location>
</feature>
<dbReference type="InterPro" id="IPR036390">
    <property type="entry name" value="WH_DNA-bd_sf"/>
</dbReference>
<dbReference type="PANTHER" id="PTHR30346:SF28">
    <property type="entry name" value="HTH-TYPE TRANSCRIPTIONAL REGULATOR CYNR"/>
    <property type="match status" value="1"/>
</dbReference>
<dbReference type="SUPFAM" id="SSF46785">
    <property type="entry name" value="Winged helix' DNA-binding domain"/>
    <property type="match status" value="1"/>
</dbReference>
<evidence type="ECO:0000256" key="1">
    <source>
        <dbReference type="ARBA" id="ARBA00009437"/>
    </source>
</evidence>
<dbReference type="InterPro" id="IPR000847">
    <property type="entry name" value="LysR_HTH_N"/>
</dbReference>
<keyword evidence="4" id="KW-0804">Transcription</keyword>
<keyword evidence="3" id="KW-0238">DNA-binding</keyword>
<dbReference type="InterPro" id="IPR005119">
    <property type="entry name" value="LysR_subst-bd"/>
</dbReference>
<accession>A0A921DQI5</accession>
<evidence type="ECO:0000313" key="7">
    <source>
        <dbReference type="Proteomes" id="UP000698963"/>
    </source>
</evidence>
<dbReference type="Pfam" id="PF03466">
    <property type="entry name" value="LysR_substrate"/>
    <property type="match status" value="1"/>
</dbReference>
<sequence>MTIRQFKYFLKIVRCGSINKAALQLNITQQSLLASMNSLEKSLGFSVFSRSKSGVSLTPRGQAILDDVQSIVDTCAGWAQFMDDDSAARLPIRIAGTSSMINLILGKAVLYLKEKYPTVAIELHERKKDDLMQMVLEDSMIGLCGALPPEELEGRRLILEKNGMRIEVMGEDDYAVIVNSRHPLALRNTLKKAELGQFTAALYPHDDHKFFYSGIYQYFSSEHAPYYGSKQESLLNIILRDATVAAVFPVSVARNPNVPPGSLKGMFVEDCPMPGLNCLVYPQEDRLSPVEKAILESFREVYRKEQL</sequence>
<evidence type="ECO:0000313" key="6">
    <source>
        <dbReference type="EMBL" id="HJD96575.1"/>
    </source>
</evidence>
<comment type="caution">
    <text evidence="6">The sequence shown here is derived from an EMBL/GenBank/DDBJ whole genome shotgun (WGS) entry which is preliminary data.</text>
</comment>